<comment type="similarity">
    <text evidence="6">Belongs to the heme-containing dehydratase family.</text>
</comment>
<evidence type="ECO:0000313" key="7">
    <source>
        <dbReference type="EMBL" id="MBB4225880.1"/>
    </source>
</evidence>
<keyword evidence="3" id="KW-0479">Metal-binding</keyword>
<keyword evidence="2" id="KW-0349">Heme</keyword>
<name>A0A840G254_9BURK</name>
<dbReference type="GO" id="GO:0046872">
    <property type="term" value="F:metal ion binding"/>
    <property type="evidence" value="ECO:0007669"/>
    <property type="project" value="UniProtKB-KW"/>
</dbReference>
<keyword evidence="5" id="KW-0456">Lyase</keyword>
<reference evidence="7 8" key="1">
    <citation type="submission" date="2020-08" db="EMBL/GenBank/DDBJ databases">
        <title>Genomic Encyclopedia of Type Strains, Phase IV (KMG-V): Genome sequencing to study the core and pangenomes of soil and plant-associated prokaryotes.</title>
        <authorList>
            <person name="Whitman W."/>
        </authorList>
    </citation>
    <scope>NUCLEOTIDE SEQUENCE [LARGE SCALE GENOMIC DNA]</scope>
    <source>
        <strain evidence="7 8">34/80</strain>
    </source>
</reference>
<dbReference type="RefSeq" id="WP_184642587.1">
    <property type="nucleotide sequence ID" value="NZ_JACIFZ010000016.1"/>
</dbReference>
<comment type="caution">
    <text evidence="7">The sequence shown here is derived from an EMBL/GenBank/DDBJ whole genome shotgun (WGS) entry which is preliminary data.</text>
</comment>
<accession>A0A840G254</accession>
<sequence length="348" mass="38532">MNKSMTQGTRAASLRPAGHVNQYDTWEVATPAHCTHYVRCLIGVESRGADASALLARVANTFAGAVGPASLGRGIATGAGGERSDIFYAYWNSPAHYASWLTTPRVASLWADDALLEGPVGLWRESMVIPVERNETNYSNDAAYDGIAQIDKQMRKTDVHGYWGSARERIPASAHDTMPSAAPDFMLRPAASMETLGRRVRITLPGNTCVIRSFQDWSQAQAAEVDWYLGNVEPVLRVGLNYLNGNRTEAKCYGMRYIREYDMSGAIDLNRTSTFGYFESLQTLERWTHTHPTHLNIFRAAISMVQRFQGEVAVKLGHEVSVLPEGMLSAEYVNCARSTGFLSWSHED</sequence>
<evidence type="ECO:0000256" key="6">
    <source>
        <dbReference type="ARBA" id="ARBA00034312"/>
    </source>
</evidence>
<comment type="cofactor">
    <cofactor evidence="1">
        <name>heme b</name>
        <dbReference type="ChEBI" id="CHEBI:60344"/>
    </cofactor>
</comment>
<dbReference type="InterPro" id="IPR025702">
    <property type="entry name" value="OXD"/>
</dbReference>
<evidence type="ECO:0008006" key="9">
    <source>
        <dbReference type="Google" id="ProtNLM"/>
    </source>
</evidence>
<protein>
    <recommendedName>
        <fullName evidence="9">Phenylacetaldoxime dehydratase family protein</fullName>
    </recommendedName>
</protein>
<evidence type="ECO:0000256" key="1">
    <source>
        <dbReference type="ARBA" id="ARBA00001970"/>
    </source>
</evidence>
<dbReference type="Proteomes" id="UP000524450">
    <property type="component" value="Unassembled WGS sequence"/>
</dbReference>
<gene>
    <name evidence="7" type="ORF">GGD71_006693</name>
</gene>
<keyword evidence="4" id="KW-0408">Iron</keyword>
<evidence type="ECO:0000256" key="5">
    <source>
        <dbReference type="ARBA" id="ARBA00023239"/>
    </source>
</evidence>
<proteinExistence type="inferred from homology"/>
<dbReference type="AlphaFoldDB" id="A0A840G254"/>
<dbReference type="GO" id="GO:0016829">
    <property type="term" value="F:lyase activity"/>
    <property type="evidence" value="ECO:0007669"/>
    <property type="project" value="UniProtKB-KW"/>
</dbReference>
<evidence type="ECO:0000256" key="3">
    <source>
        <dbReference type="ARBA" id="ARBA00022723"/>
    </source>
</evidence>
<evidence type="ECO:0000313" key="8">
    <source>
        <dbReference type="Proteomes" id="UP000524450"/>
    </source>
</evidence>
<organism evidence="7 8">
    <name type="scientific">Variovorax guangxiensis</name>
    <dbReference type="NCBI Taxonomy" id="1775474"/>
    <lineage>
        <taxon>Bacteria</taxon>
        <taxon>Pseudomonadati</taxon>
        <taxon>Pseudomonadota</taxon>
        <taxon>Betaproteobacteria</taxon>
        <taxon>Burkholderiales</taxon>
        <taxon>Comamonadaceae</taxon>
        <taxon>Variovorax</taxon>
    </lineage>
</organism>
<dbReference type="EMBL" id="JACIFZ010000016">
    <property type="protein sequence ID" value="MBB4225880.1"/>
    <property type="molecule type" value="Genomic_DNA"/>
</dbReference>
<evidence type="ECO:0000256" key="2">
    <source>
        <dbReference type="ARBA" id="ARBA00022617"/>
    </source>
</evidence>
<dbReference type="Pfam" id="PF13816">
    <property type="entry name" value="Dehydratase_hem"/>
    <property type="match status" value="1"/>
</dbReference>
<evidence type="ECO:0000256" key="4">
    <source>
        <dbReference type="ARBA" id="ARBA00023004"/>
    </source>
</evidence>